<evidence type="ECO:0000313" key="3">
    <source>
        <dbReference type="Proteomes" id="UP001291623"/>
    </source>
</evidence>
<comment type="caution">
    <text evidence="2">The sequence shown here is derived from an EMBL/GenBank/DDBJ whole genome shotgun (WGS) entry which is preliminary data.</text>
</comment>
<gene>
    <name evidence="2" type="ORF">RND71_007695</name>
</gene>
<accession>A0AAE1VPZ7</accession>
<dbReference type="EMBL" id="JAVYJV010000004">
    <property type="protein sequence ID" value="KAK4372311.1"/>
    <property type="molecule type" value="Genomic_DNA"/>
</dbReference>
<feature type="compositionally biased region" description="Low complexity" evidence="1">
    <location>
        <begin position="145"/>
        <end position="167"/>
    </location>
</feature>
<dbReference type="PANTHER" id="PTHR35486">
    <property type="entry name" value="EXPRESSED PROTEIN"/>
    <property type="match status" value="1"/>
</dbReference>
<proteinExistence type="predicted"/>
<feature type="region of interest" description="Disordered" evidence="1">
    <location>
        <begin position="47"/>
        <end position="68"/>
    </location>
</feature>
<protein>
    <submittedName>
        <fullName evidence="2">Uncharacterized protein</fullName>
    </submittedName>
</protein>
<evidence type="ECO:0000313" key="2">
    <source>
        <dbReference type="EMBL" id="KAK4372311.1"/>
    </source>
</evidence>
<dbReference type="Proteomes" id="UP001291623">
    <property type="component" value="Unassembled WGS sequence"/>
</dbReference>
<name>A0AAE1VPZ7_9SOLA</name>
<evidence type="ECO:0000256" key="1">
    <source>
        <dbReference type="SAM" id="MobiDB-lite"/>
    </source>
</evidence>
<feature type="region of interest" description="Disordered" evidence="1">
    <location>
        <begin position="137"/>
        <end position="250"/>
    </location>
</feature>
<keyword evidence="3" id="KW-1185">Reference proteome</keyword>
<dbReference type="AlphaFoldDB" id="A0AAE1VPZ7"/>
<sequence length="317" mass="35709">MRCKKHLSDLSSSVGVCATCLRERLFAFIAAQAQAQAQARVHVQQQVFHEDHRKSDSNPPPLVFPRSVSPYISRRKSDTTPWQFQHNSLPSIPDQRFYSTPQVGPNGTAIAAGPYNNKKKKDYFRFLSGLFRSKTEKLDSDPRVSNSSDPCPAASSSSPSWFSTILSGRRKKQSRTFYLEESTIGGHHRRTCRNRDRGMSPARYSDDEEDEHYGGSSGYSSESSQGWKQTPRRTPVAQIGRRGKASHNRNLTGMSFCLSPLVRASPSRKWNQKGMPPEMVFSGEIRAPAKPQLFTASSFCKNRSRKLADFGRFNPNR</sequence>
<reference evidence="2" key="1">
    <citation type="submission" date="2023-12" db="EMBL/GenBank/DDBJ databases">
        <title>Genome assembly of Anisodus tanguticus.</title>
        <authorList>
            <person name="Wang Y.-J."/>
        </authorList>
    </citation>
    <scope>NUCLEOTIDE SEQUENCE</scope>
    <source>
        <strain evidence="2">KB-2021</strain>
        <tissue evidence="2">Leaf</tissue>
    </source>
</reference>
<dbReference type="PANTHER" id="PTHR35486:SF1">
    <property type="entry name" value="OS02G0689500 PROTEIN"/>
    <property type="match status" value="1"/>
</dbReference>
<organism evidence="2 3">
    <name type="scientific">Anisodus tanguticus</name>
    <dbReference type="NCBI Taxonomy" id="243964"/>
    <lineage>
        <taxon>Eukaryota</taxon>
        <taxon>Viridiplantae</taxon>
        <taxon>Streptophyta</taxon>
        <taxon>Embryophyta</taxon>
        <taxon>Tracheophyta</taxon>
        <taxon>Spermatophyta</taxon>
        <taxon>Magnoliopsida</taxon>
        <taxon>eudicotyledons</taxon>
        <taxon>Gunneridae</taxon>
        <taxon>Pentapetalae</taxon>
        <taxon>asterids</taxon>
        <taxon>lamiids</taxon>
        <taxon>Solanales</taxon>
        <taxon>Solanaceae</taxon>
        <taxon>Solanoideae</taxon>
        <taxon>Hyoscyameae</taxon>
        <taxon>Anisodus</taxon>
    </lineage>
</organism>